<organism evidence="1 2">
    <name type="scientific">Cirrhinus mrigala</name>
    <name type="common">Mrigala</name>
    <dbReference type="NCBI Taxonomy" id="683832"/>
    <lineage>
        <taxon>Eukaryota</taxon>
        <taxon>Metazoa</taxon>
        <taxon>Chordata</taxon>
        <taxon>Craniata</taxon>
        <taxon>Vertebrata</taxon>
        <taxon>Euteleostomi</taxon>
        <taxon>Actinopterygii</taxon>
        <taxon>Neopterygii</taxon>
        <taxon>Teleostei</taxon>
        <taxon>Ostariophysi</taxon>
        <taxon>Cypriniformes</taxon>
        <taxon>Cyprinidae</taxon>
        <taxon>Labeoninae</taxon>
        <taxon>Labeonini</taxon>
        <taxon>Cirrhinus</taxon>
    </lineage>
</organism>
<dbReference type="Proteomes" id="UP001529510">
    <property type="component" value="Unassembled WGS sequence"/>
</dbReference>
<protein>
    <submittedName>
        <fullName evidence="1">Uncharacterized protein</fullName>
    </submittedName>
</protein>
<dbReference type="EMBL" id="JAMKFB020000003">
    <property type="protein sequence ID" value="KAL0199267.1"/>
    <property type="molecule type" value="Genomic_DNA"/>
</dbReference>
<gene>
    <name evidence="1" type="ORF">M9458_007807</name>
</gene>
<reference evidence="1 2" key="1">
    <citation type="submission" date="2024-05" db="EMBL/GenBank/DDBJ databases">
        <title>Genome sequencing and assembly of Indian major carp, Cirrhinus mrigala (Hamilton, 1822).</title>
        <authorList>
            <person name="Mohindra V."/>
            <person name="Chowdhury L.M."/>
            <person name="Lal K."/>
            <person name="Jena J.K."/>
        </authorList>
    </citation>
    <scope>NUCLEOTIDE SEQUENCE [LARGE SCALE GENOMIC DNA]</scope>
    <source>
        <strain evidence="1">CM1030</strain>
        <tissue evidence="1">Blood</tissue>
    </source>
</reference>
<sequence>YQVQQKDASYISVSSRPSSGRALGAQMLKTLSLRAAIADAQIVRLTDAGRDGKLSAFHVN</sequence>
<comment type="caution">
    <text evidence="1">The sequence shown here is derived from an EMBL/GenBank/DDBJ whole genome shotgun (WGS) entry which is preliminary data.</text>
</comment>
<accession>A0ABD0RL44</accession>
<dbReference type="AlphaFoldDB" id="A0ABD0RL44"/>
<keyword evidence="2" id="KW-1185">Reference proteome</keyword>
<name>A0ABD0RL44_CIRMR</name>
<evidence type="ECO:0000313" key="2">
    <source>
        <dbReference type="Proteomes" id="UP001529510"/>
    </source>
</evidence>
<proteinExistence type="predicted"/>
<feature type="non-terminal residue" evidence="1">
    <location>
        <position position="1"/>
    </location>
</feature>
<evidence type="ECO:0000313" key="1">
    <source>
        <dbReference type="EMBL" id="KAL0199267.1"/>
    </source>
</evidence>
<feature type="non-terminal residue" evidence="1">
    <location>
        <position position="60"/>
    </location>
</feature>